<dbReference type="InterPro" id="IPR002504">
    <property type="entry name" value="NADK"/>
</dbReference>
<dbReference type="PANTHER" id="PTHR40697:SF3">
    <property type="entry name" value="ACETOIN CATABOLISM PROTEIN X"/>
    <property type="match status" value="1"/>
</dbReference>
<name>A0A3N1ULH4_9BACT</name>
<dbReference type="SUPFAM" id="SSF111331">
    <property type="entry name" value="NAD kinase/diacylglycerol kinase-like"/>
    <property type="match status" value="1"/>
</dbReference>
<dbReference type="AlphaFoldDB" id="A0A3N1ULH4"/>
<dbReference type="InterPro" id="IPR017438">
    <property type="entry name" value="ATP-NAD_kinase_N"/>
</dbReference>
<dbReference type="GO" id="GO:0003951">
    <property type="term" value="F:NAD+ kinase activity"/>
    <property type="evidence" value="ECO:0007669"/>
    <property type="project" value="InterPro"/>
</dbReference>
<keyword evidence="1" id="KW-0418">Kinase</keyword>
<dbReference type="InterPro" id="IPR016064">
    <property type="entry name" value="NAD/diacylglycerol_kinase_sf"/>
</dbReference>
<dbReference type="InterPro" id="IPR011391">
    <property type="entry name" value="AcoX_kinase"/>
</dbReference>
<gene>
    <name evidence="1" type="ORF">EDC27_2213</name>
</gene>
<dbReference type="Gene3D" id="3.40.50.10330">
    <property type="entry name" value="Probable inorganic polyphosphate/atp-NAD kinase, domain 1"/>
    <property type="match status" value="1"/>
</dbReference>
<dbReference type="OrthoDB" id="4292700at2"/>
<dbReference type="EMBL" id="RJVA01000013">
    <property type="protein sequence ID" value="ROQ90943.1"/>
    <property type="molecule type" value="Genomic_DNA"/>
</dbReference>
<keyword evidence="1" id="KW-0808">Transferase</keyword>
<dbReference type="PIRSF" id="PIRSF018567">
    <property type="entry name" value="AcoX"/>
    <property type="match status" value="1"/>
</dbReference>
<dbReference type="GO" id="GO:0005524">
    <property type="term" value="F:ATP binding"/>
    <property type="evidence" value="ECO:0007669"/>
    <property type="project" value="UniProtKB-ARBA"/>
</dbReference>
<dbReference type="GO" id="GO:0006741">
    <property type="term" value="P:NADP+ biosynthetic process"/>
    <property type="evidence" value="ECO:0007669"/>
    <property type="project" value="InterPro"/>
</dbReference>
<dbReference type="GO" id="GO:0051287">
    <property type="term" value="F:NAD binding"/>
    <property type="evidence" value="ECO:0007669"/>
    <property type="project" value="UniProtKB-ARBA"/>
</dbReference>
<evidence type="ECO:0000313" key="2">
    <source>
        <dbReference type="Proteomes" id="UP000276223"/>
    </source>
</evidence>
<comment type="caution">
    <text evidence="1">The sequence shown here is derived from an EMBL/GenBank/DDBJ whole genome shotgun (WGS) entry which is preliminary data.</text>
</comment>
<evidence type="ECO:0000313" key="1">
    <source>
        <dbReference type="EMBL" id="ROQ90943.1"/>
    </source>
</evidence>
<dbReference type="Proteomes" id="UP000276223">
    <property type="component" value="Unassembled WGS sequence"/>
</dbReference>
<sequence>MSSAIGIVANPASGKDIRRLVAHGSVFDNQEKVRIVRRILMGLEAAGVQDVWYMPDAYAIVDRALRGCAVTMNVKAIPMSVQDSQEDSMNAAAWMEAHGVGCVVVLGGDGTCRAVVRGTRGVPLLPLSTGTNNVFPQVLEATIVGLAAGLVATGAVPLDEAGSKVSCLEVLCDGMPVDLALVDVAVCEGTFIGARAIWEVDKVRELFLSRCRPESIGLSALGGQLETVEPEEPAGLHIRMGDEGLRVSAAVAPGLIRTVAVAHFERMAPQAVYPVNVTRGVLALDGEREREIKPSAAVGVRLSLDGPFVVNVARVMARARERGLFLSRT</sequence>
<protein>
    <submittedName>
        <fullName evidence="1">Putative polyphosphate/ATP-dependent NAD kinase</fullName>
    </submittedName>
</protein>
<reference evidence="1 2" key="1">
    <citation type="submission" date="2018-11" db="EMBL/GenBank/DDBJ databases">
        <title>Genomic Encyclopedia of Type Strains, Phase IV (KMG-IV): sequencing the most valuable type-strain genomes for metagenomic binning, comparative biology and taxonomic classification.</title>
        <authorList>
            <person name="Goeker M."/>
        </authorList>
    </citation>
    <scope>NUCLEOTIDE SEQUENCE [LARGE SCALE GENOMIC DNA]</scope>
    <source>
        <strain evidence="1 2">DSM 22027</strain>
    </source>
</reference>
<organism evidence="1 2">
    <name type="scientific">Desulfosoma caldarium</name>
    <dbReference type="NCBI Taxonomy" id="610254"/>
    <lineage>
        <taxon>Bacteria</taxon>
        <taxon>Pseudomonadati</taxon>
        <taxon>Thermodesulfobacteriota</taxon>
        <taxon>Syntrophobacteria</taxon>
        <taxon>Syntrophobacterales</taxon>
        <taxon>Syntrophobacteraceae</taxon>
        <taxon>Desulfosoma</taxon>
    </lineage>
</organism>
<dbReference type="RefSeq" id="WP_123290682.1">
    <property type="nucleotide sequence ID" value="NZ_RJVA01000013.1"/>
</dbReference>
<keyword evidence="2" id="KW-1185">Reference proteome</keyword>
<accession>A0A3N1ULH4</accession>
<dbReference type="InterPro" id="IPR039065">
    <property type="entry name" value="AcoX-like"/>
</dbReference>
<dbReference type="Pfam" id="PF01513">
    <property type="entry name" value="NAD_kinase"/>
    <property type="match status" value="1"/>
</dbReference>
<proteinExistence type="predicted"/>
<dbReference type="PANTHER" id="PTHR40697">
    <property type="entry name" value="ACETOIN CATABOLISM PROTEIN X"/>
    <property type="match status" value="1"/>
</dbReference>